<dbReference type="InterPro" id="IPR003849">
    <property type="entry name" value="Preprotein_translocase_YajC"/>
</dbReference>
<dbReference type="GO" id="GO:0005886">
    <property type="term" value="C:plasma membrane"/>
    <property type="evidence" value="ECO:0007669"/>
    <property type="project" value="UniProtKB-SubCell"/>
</dbReference>
<keyword evidence="7" id="KW-0653">Protein transport</keyword>
<keyword evidence="8 11" id="KW-1133">Transmembrane helix</keyword>
<evidence type="ECO:0000256" key="5">
    <source>
        <dbReference type="ARBA" id="ARBA00022475"/>
    </source>
</evidence>
<proteinExistence type="inferred from homology"/>
<dbReference type="GO" id="GO:0015031">
    <property type="term" value="P:protein transport"/>
    <property type="evidence" value="ECO:0007669"/>
    <property type="project" value="UniProtKB-KW"/>
</dbReference>
<keyword evidence="6 11" id="KW-0812">Transmembrane</keyword>
<dbReference type="PRINTS" id="PR01853">
    <property type="entry name" value="YAJCTRNLCASE"/>
</dbReference>
<evidence type="ECO:0000256" key="4">
    <source>
        <dbReference type="ARBA" id="ARBA00022448"/>
    </source>
</evidence>
<evidence type="ECO:0000256" key="3">
    <source>
        <dbReference type="ARBA" id="ARBA00014962"/>
    </source>
</evidence>
<dbReference type="RefSeq" id="WP_093395447.1">
    <property type="nucleotide sequence ID" value="NZ_FOUU01000007.1"/>
</dbReference>
<name>A0A1I4UVL2_9BACT</name>
<dbReference type="Pfam" id="PF02699">
    <property type="entry name" value="YajC"/>
    <property type="match status" value="1"/>
</dbReference>
<keyword evidence="5" id="KW-1003">Cell membrane</keyword>
<keyword evidence="4" id="KW-0813">Transport</keyword>
<dbReference type="STRING" id="39841.SAMN05660836_01991"/>
<evidence type="ECO:0000256" key="11">
    <source>
        <dbReference type="SAM" id="Phobius"/>
    </source>
</evidence>
<evidence type="ECO:0000256" key="8">
    <source>
        <dbReference type="ARBA" id="ARBA00022989"/>
    </source>
</evidence>
<dbReference type="Proteomes" id="UP000199611">
    <property type="component" value="Unassembled WGS sequence"/>
</dbReference>
<keyword evidence="9" id="KW-0811">Translocation</keyword>
<evidence type="ECO:0000256" key="6">
    <source>
        <dbReference type="ARBA" id="ARBA00022692"/>
    </source>
</evidence>
<protein>
    <recommendedName>
        <fullName evidence="3">Sec translocon accessory complex subunit YajC</fullName>
    </recommendedName>
</protein>
<evidence type="ECO:0000256" key="2">
    <source>
        <dbReference type="ARBA" id="ARBA00006742"/>
    </source>
</evidence>
<keyword evidence="10 11" id="KW-0472">Membrane</keyword>
<gene>
    <name evidence="12" type="ORF">SAMN05660836_01991</name>
</gene>
<evidence type="ECO:0000256" key="7">
    <source>
        <dbReference type="ARBA" id="ARBA00022927"/>
    </source>
</evidence>
<evidence type="ECO:0000256" key="1">
    <source>
        <dbReference type="ARBA" id="ARBA00004162"/>
    </source>
</evidence>
<sequence>MGLIGIAYAMGTTGQNAAQGAGGGLAAFVPLILMILIFYFLLIRPQQKRQKEHRQMLANLKKGDHVITQGGLHGTITGLTDSVVTLEIADGVRVKVQRGYIVGVVSPGKDKE</sequence>
<accession>A0A1I4UVL2</accession>
<dbReference type="NCBIfam" id="TIGR00739">
    <property type="entry name" value="yajC"/>
    <property type="match status" value="1"/>
</dbReference>
<reference evidence="12 13" key="1">
    <citation type="submission" date="2016-10" db="EMBL/GenBank/DDBJ databases">
        <authorList>
            <person name="de Groot N.N."/>
        </authorList>
    </citation>
    <scope>NUCLEOTIDE SEQUENCE [LARGE SCALE GENOMIC DNA]</scope>
    <source>
        <strain evidence="12 13">DSM 9990</strain>
    </source>
</reference>
<dbReference type="PANTHER" id="PTHR33909:SF1">
    <property type="entry name" value="SEC TRANSLOCON ACCESSORY COMPLEX SUBUNIT YAJC"/>
    <property type="match status" value="1"/>
</dbReference>
<evidence type="ECO:0000256" key="9">
    <source>
        <dbReference type="ARBA" id="ARBA00023010"/>
    </source>
</evidence>
<dbReference type="EMBL" id="FOUU01000007">
    <property type="protein sequence ID" value="SFM92981.1"/>
    <property type="molecule type" value="Genomic_DNA"/>
</dbReference>
<evidence type="ECO:0000313" key="13">
    <source>
        <dbReference type="Proteomes" id="UP000199611"/>
    </source>
</evidence>
<dbReference type="PANTHER" id="PTHR33909">
    <property type="entry name" value="SEC TRANSLOCON ACCESSORY COMPLEX SUBUNIT YAJC"/>
    <property type="match status" value="1"/>
</dbReference>
<comment type="similarity">
    <text evidence="2">Belongs to the YajC family.</text>
</comment>
<evidence type="ECO:0000313" key="12">
    <source>
        <dbReference type="EMBL" id="SFM92981.1"/>
    </source>
</evidence>
<feature type="transmembrane region" description="Helical" evidence="11">
    <location>
        <begin position="20"/>
        <end position="42"/>
    </location>
</feature>
<keyword evidence="13" id="KW-1185">Reference proteome</keyword>
<organism evidence="12 13">
    <name type="scientific">Thermodesulforhabdus norvegica</name>
    <dbReference type="NCBI Taxonomy" id="39841"/>
    <lineage>
        <taxon>Bacteria</taxon>
        <taxon>Pseudomonadati</taxon>
        <taxon>Thermodesulfobacteriota</taxon>
        <taxon>Syntrophobacteria</taxon>
        <taxon>Syntrophobacterales</taxon>
        <taxon>Thermodesulforhabdaceae</taxon>
        <taxon>Thermodesulforhabdus</taxon>
    </lineage>
</organism>
<dbReference type="OrthoDB" id="9811406at2"/>
<evidence type="ECO:0000256" key="10">
    <source>
        <dbReference type="ARBA" id="ARBA00023136"/>
    </source>
</evidence>
<dbReference type="AlphaFoldDB" id="A0A1I4UVL2"/>
<comment type="subcellular location">
    <subcellularLocation>
        <location evidence="1">Cell membrane</location>
        <topology evidence="1">Single-pass membrane protein</topology>
    </subcellularLocation>
</comment>
<dbReference type="SMART" id="SM01323">
    <property type="entry name" value="YajC"/>
    <property type="match status" value="1"/>
</dbReference>